<dbReference type="InterPro" id="IPR001845">
    <property type="entry name" value="HTH_ArsR_DNA-bd_dom"/>
</dbReference>
<accession>A0A5C4SZI9</accession>
<reference evidence="3 4" key="1">
    <citation type="submission" date="2019-05" db="EMBL/GenBank/DDBJ databases">
        <title>We sequenced the genome of Paenibacillus hemerocallicola KCTC 33185 for further insight into its adaptation and study the phylogeny of Paenibacillus.</title>
        <authorList>
            <person name="Narsing Rao M.P."/>
        </authorList>
    </citation>
    <scope>NUCLEOTIDE SEQUENCE [LARGE SCALE GENOMIC DNA]</scope>
    <source>
        <strain evidence="3 4">KCTC 33185</strain>
    </source>
</reference>
<gene>
    <name evidence="3" type="ORF">FE784_36315</name>
</gene>
<dbReference type="Gene3D" id="6.10.140.2180">
    <property type="match status" value="1"/>
</dbReference>
<evidence type="ECO:0000313" key="4">
    <source>
        <dbReference type="Proteomes" id="UP000307943"/>
    </source>
</evidence>
<name>A0A5C4SZI9_9BACL</name>
<dbReference type="OrthoDB" id="5949858at2"/>
<keyword evidence="1" id="KW-0238">DNA-binding</keyword>
<evidence type="ECO:0000256" key="1">
    <source>
        <dbReference type="ARBA" id="ARBA00023125"/>
    </source>
</evidence>
<dbReference type="InterPro" id="IPR036388">
    <property type="entry name" value="WH-like_DNA-bd_sf"/>
</dbReference>
<keyword evidence="4" id="KW-1185">Reference proteome</keyword>
<dbReference type="InterPro" id="IPR036390">
    <property type="entry name" value="WH_DNA-bd_sf"/>
</dbReference>
<feature type="domain" description="HTH arsR-type" evidence="2">
    <location>
        <begin position="29"/>
        <end position="106"/>
    </location>
</feature>
<dbReference type="Gene3D" id="1.10.10.10">
    <property type="entry name" value="Winged helix-like DNA-binding domain superfamily/Winged helix DNA-binding domain"/>
    <property type="match status" value="1"/>
</dbReference>
<dbReference type="NCBIfam" id="NF005061">
    <property type="entry name" value="PRK06474.1"/>
    <property type="match status" value="1"/>
</dbReference>
<dbReference type="Proteomes" id="UP000307943">
    <property type="component" value="Unassembled WGS sequence"/>
</dbReference>
<sequence>MPTGLRKRVKDVIIILYNDNDYGEDTMKTKVDVLLHPIRMRIVQQLLLGKPLTIAQLVDALGDVPQATLYRHMNLLLKANQIEIIDTKKVKGTEERVFSVRKENLHIPDDEIETSSQEDHVRYFSVFHNHLLRQATAYLTETSPRQYKQDGFAYWNTPLHLTDEEFQELVQSMNKCIEAVIHNEPTPERVTRIFAGAFIPQNSQG</sequence>
<dbReference type="GO" id="GO:0003677">
    <property type="term" value="F:DNA binding"/>
    <property type="evidence" value="ECO:0007669"/>
    <property type="project" value="UniProtKB-KW"/>
</dbReference>
<evidence type="ECO:0000313" key="3">
    <source>
        <dbReference type="EMBL" id="TNJ60163.1"/>
    </source>
</evidence>
<dbReference type="SUPFAM" id="SSF46785">
    <property type="entry name" value="Winged helix' DNA-binding domain"/>
    <property type="match status" value="1"/>
</dbReference>
<dbReference type="AlphaFoldDB" id="A0A5C4SZI9"/>
<dbReference type="SMART" id="SM00418">
    <property type="entry name" value="HTH_ARSR"/>
    <property type="match status" value="1"/>
</dbReference>
<dbReference type="EMBL" id="VDCQ01000086">
    <property type="protein sequence ID" value="TNJ60163.1"/>
    <property type="molecule type" value="Genomic_DNA"/>
</dbReference>
<comment type="caution">
    <text evidence="3">The sequence shown here is derived from an EMBL/GenBank/DDBJ whole genome shotgun (WGS) entry which is preliminary data.</text>
</comment>
<dbReference type="Pfam" id="PF12840">
    <property type="entry name" value="HTH_20"/>
    <property type="match status" value="1"/>
</dbReference>
<protein>
    <submittedName>
        <fullName evidence="3">ArsR family transcriptional regulator</fullName>
    </submittedName>
</protein>
<dbReference type="InterPro" id="IPR011991">
    <property type="entry name" value="ArsR-like_HTH"/>
</dbReference>
<organism evidence="3 4">
    <name type="scientific">Paenibacillus hemerocallicola</name>
    <dbReference type="NCBI Taxonomy" id="1172614"/>
    <lineage>
        <taxon>Bacteria</taxon>
        <taxon>Bacillati</taxon>
        <taxon>Bacillota</taxon>
        <taxon>Bacilli</taxon>
        <taxon>Bacillales</taxon>
        <taxon>Paenibacillaceae</taxon>
        <taxon>Paenibacillus</taxon>
    </lineage>
</organism>
<evidence type="ECO:0000259" key="2">
    <source>
        <dbReference type="SMART" id="SM00418"/>
    </source>
</evidence>
<dbReference type="GO" id="GO:0003700">
    <property type="term" value="F:DNA-binding transcription factor activity"/>
    <property type="evidence" value="ECO:0007669"/>
    <property type="project" value="InterPro"/>
</dbReference>
<proteinExistence type="predicted"/>
<dbReference type="CDD" id="cd00090">
    <property type="entry name" value="HTH_ARSR"/>
    <property type="match status" value="1"/>
</dbReference>